<dbReference type="InterPro" id="IPR036388">
    <property type="entry name" value="WH-like_DNA-bd_sf"/>
</dbReference>
<dbReference type="EMBL" id="JASJEX010000001">
    <property type="protein sequence ID" value="MDJ1128963.1"/>
    <property type="molecule type" value="Genomic_DNA"/>
</dbReference>
<evidence type="ECO:0000259" key="4">
    <source>
        <dbReference type="PROSITE" id="PS50949"/>
    </source>
</evidence>
<dbReference type="InterPro" id="IPR000524">
    <property type="entry name" value="Tscrpt_reg_HTH_GntR"/>
</dbReference>
<sequence>MPLKYLTVAEDIERKIREGVCPPQSKLPTTDELCEQYGVSRITVRKAMDVLSERGFVIKRRGSGTYVKDIDPSSDDSESQVVESYSATARHEGHVADTQVLEFSVIGATGRVAERLRVGEGTPVYSIVRLRSVNDSQGLVSYTWIPVAIVPNLTKRNAADSLYRHVEVGLGLTVSSTHRSIRAVMPTLEEQVWLRLPEDVPVLEIDQVTFLSDGRLFEYSVLHRDTRDWSFKCVNT</sequence>
<dbReference type="RefSeq" id="WP_283712599.1">
    <property type="nucleotide sequence ID" value="NZ_JASJEW010000001.1"/>
</dbReference>
<dbReference type="Pfam" id="PF07702">
    <property type="entry name" value="UTRA"/>
    <property type="match status" value="1"/>
</dbReference>
<dbReference type="PANTHER" id="PTHR44846">
    <property type="entry name" value="MANNOSYL-D-GLYCERATE TRANSPORT/METABOLISM SYSTEM REPRESSOR MNGR-RELATED"/>
    <property type="match status" value="1"/>
</dbReference>
<evidence type="ECO:0000256" key="1">
    <source>
        <dbReference type="ARBA" id="ARBA00023015"/>
    </source>
</evidence>
<organism evidence="5 6">
    <name type="scientific">Kribbibacterium absianum</name>
    <dbReference type="NCBI Taxonomy" id="3044210"/>
    <lineage>
        <taxon>Bacteria</taxon>
        <taxon>Bacillati</taxon>
        <taxon>Actinomycetota</taxon>
        <taxon>Coriobacteriia</taxon>
        <taxon>Coriobacteriales</taxon>
        <taxon>Kribbibacteriaceae</taxon>
        <taxon>Kribbibacterium</taxon>
    </lineage>
</organism>
<reference evidence="5" key="1">
    <citation type="submission" date="2023-05" db="EMBL/GenBank/DDBJ databases">
        <title>[olsenella] sp. nov., isolated from a pig farm feces dump.</title>
        <authorList>
            <person name="Chang Y.-H."/>
        </authorList>
    </citation>
    <scope>NUCLEOTIDE SEQUENCE</scope>
    <source>
        <strain evidence="5">YH-ols2217</strain>
    </source>
</reference>
<dbReference type="CDD" id="cd07377">
    <property type="entry name" value="WHTH_GntR"/>
    <property type="match status" value="1"/>
</dbReference>
<dbReference type="InterPro" id="IPR050679">
    <property type="entry name" value="Bact_HTH_transcr_reg"/>
</dbReference>
<protein>
    <submittedName>
        <fullName evidence="5">GntR family transcriptional regulator</fullName>
    </submittedName>
</protein>
<dbReference type="Gene3D" id="3.40.1410.10">
    <property type="entry name" value="Chorismate lyase-like"/>
    <property type="match status" value="1"/>
</dbReference>
<dbReference type="PRINTS" id="PR00035">
    <property type="entry name" value="HTHGNTR"/>
</dbReference>
<dbReference type="InterPro" id="IPR036390">
    <property type="entry name" value="WH_DNA-bd_sf"/>
</dbReference>
<proteinExistence type="predicted"/>
<name>A0ABT6ZIS6_9ACTN</name>
<comment type="caution">
    <text evidence="5">The sequence shown here is derived from an EMBL/GenBank/DDBJ whole genome shotgun (WGS) entry which is preliminary data.</text>
</comment>
<dbReference type="SMART" id="SM00866">
    <property type="entry name" value="UTRA"/>
    <property type="match status" value="1"/>
</dbReference>
<keyword evidence="3" id="KW-0804">Transcription</keyword>
<dbReference type="PROSITE" id="PS50949">
    <property type="entry name" value="HTH_GNTR"/>
    <property type="match status" value="1"/>
</dbReference>
<dbReference type="InterPro" id="IPR028978">
    <property type="entry name" value="Chorismate_lyase_/UTRA_dom_sf"/>
</dbReference>
<keyword evidence="2" id="KW-0238">DNA-binding</keyword>
<evidence type="ECO:0000313" key="6">
    <source>
        <dbReference type="Proteomes" id="UP001431693"/>
    </source>
</evidence>
<evidence type="ECO:0000256" key="2">
    <source>
        <dbReference type="ARBA" id="ARBA00023125"/>
    </source>
</evidence>
<dbReference type="SUPFAM" id="SSF64288">
    <property type="entry name" value="Chorismate lyase-like"/>
    <property type="match status" value="1"/>
</dbReference>
<dbReference type="SUPFAM" id="SSF46785">
    <property type="entry name" value="Winged helix' DNA-binding domain"/>
    <property type="match status" value="1"/>
</dbReference>
<dbReference type="Gene3D" id="1.10.10.10">
    <property type="entry name" value="Winged helix-like DNA-binding domain superfamily/Winged helix DNA-binding domain"/>
    <property type="match status" value="1"/>
</dbReference>
<gene>
    <name evidence="5" type="ORF">QJ043_02550</name>
</gene>
<keyword evidence="6" id="KW-1185">Reference proteome</keyword>
<evidence type="ECO:0000313" key="5">
    <source>
        <dbReference type="EMBL" id="MDJ1128963.1"/>
    </source>
</evidence>
<feature type="domain" description="HTH gntR-type" evidence="4">
    <location>
        <begin position="2"/>
        <end position="70"/>
    </location>
</feature>
<dbReference type="Proteomes" id="UP001431693">
    <property type="component" value="Unassembled WGS sequence"/>
</dbReference>
<keyword evidence="1" id="KW-0805">Transcription regulation</keyword>
<dbReference type="PANTHER" id="PTHR44846:SF5">
    <property type="entry name" value="HTH-TYPE TRANSCRIPTIONAL REGULATOR GMUR"/>
    <property type="match status" value="1"/>
</dbReference>
<accession>A0ABT6ZIS6</accession>
<dbReference type="SMART" id="SM00345">
    <property type="entry name" value="HTH_GNTR"/>
    <property type="match status" value="1"/>
</dbReference>
<evidence type="ECO:0000256" key="3">
    <source>
        <dbReference type="ARBA" id="ARBA00023163"/>
    </source>
</evidence>
<dbReference type="Pfam" id="PF00392">
    <property type="entry name" value="GntR"/>
    <property type="match status" value="1"/>
</dbReference>
<dbReference type="InterPro" id="IPR011663">
    <property type="entry name" value="UTRA"/>
</dbReference>